<evidence type="ECO:0000313" key="5">
    <source>
        <dbReference type="Proteomes" id="UP000075636"/>
    </source>
</evidence>
<dbReference type="GO" id="GO:0009103">
    <property type="term" value="P:lipopolysaccharide biosynthetic process"/>
    <property type="evidence" value="ECO:0007669"/>
    <property type="project" value="UniProtKB-KW"/>
</dbReference>
<name>A0A149TGL6_9PROT</name>
<dbReference type="InterPro" id="IPR029044">
    <property type="entry name" value="Nucleotide-diphossugar_trans"/>
</dbReference>
<comment type="caution">
    <text evidence="4">The sequence shown here is derived from an EMBL/GenBank/DDBJ whole genome shotgun (WGS) entry which is preliminary data.</text>
</comment>
<dbReference type="STRING" id="318683.A0U94_07310"/>
<dbReference type="AlphaFoldDB" id="A0A149TGL6"/>
<dbReference type="PANTHER" id="PTHR42866:SF2">
    <property type="entry name" value="3-DEOXY-MANNO-OCTULOSONATE CYTIDYLYLTRANSFERASE, MITOCHONDRIAL"/>
    <property type="match status" value="1"/>
</dbReference>
<accession>A0A149TGL6</accession>
<dbReference type="InterPro" id="IPR003329">
    <property type="entry name" value="Cytidylyl_trans"/>
</dbReference>
<keyword evidence="3" id="KW-0448">Lipopolysaccharide biosynthesis</keyword>
<dbReference type="GO" id="GO:0005829">
    <property type="term" value="C:cytosol"/>
    <property type="evidence" value="ECO:0007669"/>
    <property type="project" value="TreeGrafter"/>
</dbReference>
<protein>
    <submittedName>
        <fullName evidence="4">3-deoxy-manno-octulosonate cytidylyltransferase</fullName>
    </submittedName>
</protein>
<gene>
    <name evidence="4" type="ORF">AD945_13395</name>
</gene>
<dbReference type="Pfam" id="PF02348">
    <property type="entry name" value="CTP_transf_3"/>
    <property type="match status" value="1"/>
</dbReference>
<evidence type="ECO:0000313" key="4">
    <source>
        <dbReference type="EMBL" id="KXV46726.1"/>
    </source>
</evidence>
<proteinExistence type="predicted"/>
<dbReference type="Gene3D" id="3.90.550.10">
    <property type="entry name" value="Spore Coat Polysaccharide Biosynthesis Protein SpsA, Chain A"/>
    <property type="match status" value="1"/>
</dbReference>
<dbReference type="EMBL" id="LHZR01000112">
    <property type="protein sequence ID" value="KXV46726.1"/>
    <property type="molecule type" value="Genomic_DNA"/>
</dbReference>
<dbReference type="PANTHER" id="PTHR42866">
    <property type="entry name" value="3-DEOXY-MANNO-OCTULOSONATE CYTIDYLYLTRANSFERASE"/>
    <property type="match status" value="1"/>
</dbReference>
<dbReference type="NCBIfam" id="NF003952">
    <property type="entry name" value="PRK05450.1-5"/>
    <property type="match status" value="1"/>
</dbReference>
<keyword evidence="2 4" id="KW-0548">Nucleotidyltransferase</keyword>
<dbReference type="PATRIC" id="fig|318683.6.peg.2618"/>
<dbReference type="NCBIfam" id="NF003948">
    <property type="entry name" value="PRK05450.1-1"/>
    <property type="match status" value="1"/>
</dbReference>
<dbReference type="RefSeq" id="WP_062109787.1">
    <property type="nucleotide sequence ID" value="NZ_LHZR01000112.1"/>
</dbReference>
<dbReference type="CDD" id="cd02517">
    <property type="entry name" value="CMP-KDO-Synthetase"/>
    <property type="match status" value="1"/>
</dbReference>
<reference evidence="4 5" key="1">
    <citation type="submission" date="2015-06" db="EMBL/GenBank/DDBJ databases">
        <title>Improved classification and identification of acetic acid bacteria using matrix-assisted laser desorption/ionization time-of-flight mass spectrometry; Gluconobacter nephelii and Gluconobacter uchimurae are later heterotypic synonyms of Gluconobacter japonicus and Gluconobacter oxydans, respectively.</title>
        <authorList>
            <person name="Li L."/>
            <person name="Cleenwerck I."/>
            <person name="De Vuyst L."/>
            <person name="Vandamme P."/>
        </authorList>
    </citation>
    <scope>NUCLEOTIDE SEQUENCE [LARGE SCALE GENOMIC DNA]</scope>
    <source>
        <strain evidence="4 5">LMG 1768</strain>
    </source>
</reference>
<dbReference type="SUPFAM" id="SSF53448">
    <property type="entry name" value="Nucleotide-diphospho-sugar transferases"/>
    <property type="match status" value="1"/>
</dbReference>
<dbReference type="GO" id="GO:0008690">
    <property type="term" value="F:3-deoxy-manno-octulosonate cytidylyltransferase activity"/>
    <property type="evidence" value="ECO:0007669"/>
    <property type="project" value="InterPro"/>
</dbReference>
<dbReference type="Proteomes" id="UP000075636">
    <property type="component" value="Unassembled WGS sequence"/>
</dbReference>
<evidence type="ECO:0000256" key="1">
    <source>
        <dbReference type="ARBA" id="ARBA00022679"/>
    </source>
</evidence>
<evidence type="ECO:0000256" key="3">
    <source>
        <dbReference type="ARBA" id="ARBA00022985"/>
    </source>
</evidence>
<sequence length="241" mass="25648">MHPIIVIPSRLASTRLPRKPLADIGGVPMIVRVVRQALAAQIGPVVVAAGDEEILEAIRGIPDVKGVLTDSDLASGSDRVHAALSEVDPDGAHDVVINLQGDLPLIAPSSLVAVLKPLEDPAFDIGTLAAPVTSDAERDAPQVVKIACDFKEADVARALYFSRLPIPWGVGLHWHHVGVYAWRRAALECFVTLAPSALERRESLEQLRALQAGMAIGCARIDHAPQGVDTPADLEHVRGLV</sequence>
<evidence type="ECO:0000256" key="2">
    <source>
        <dbReference type="ARBA" id="ARBA00022695"/>
    </source>
</evidence>
<dbReference type="InterPro" id="IPR004528">
    <property type="entry name" value="KdsB"/>
</dbReference>
<organism evidence="4 5">
    <name type="scientific">Gluconobacter albidus</name>
    <dbReference type="NCBI Taxonomy" id="318683"/>
    <lineage>
        <taxon>Bacteria</taxon>
        <taxon>Pseudomonadati</taxon>
        <taxon>Pseudomonadota</taxon>
        <taxon>Alphaproteobacteria</taxon>
        <taxon>Acetobacterales</taxon>
        <taxon>Acetobacteraceae</taxon>
        <taxon>Gluconobacter</taxon>
    </lineage>
</organism>
<keyword evidence="1 4" id="KW-0808">Transferase</keyword>